<proteinExistence type="predicted"/>
<feature type="region of interest" description="Disordered" evidence="5">
    <location>
        <begin position="324"/>
        <end position="349"/>
    </location>
</feature>
<keyword evidence="3" id="KW-0378">Hydrolase</keyword>
<dbReference type="SUPFAM" id="SSF54001">
    <property type="entry name" value="Cysteine proteinases"/>
    <property type="match status" value="1"/>
</dbReference>
<dbReference type="InterPro" id="IPR000668">
    <property type="entry name" value="Peptidase_C1A_C"/>
</dbReference>
<reference evidence="7 8" key="1">
    <citation type="submission" date="2021-01" db="EMBL/GenBank/DDBJ databases">
        <title>Biogeographic distribution of Paracoccus.</title>
        <authorList>
            <person name="Hollensteiner J."/>
            <person name="Leineberger J."/>
            <person name="Brinkhoff T."/>
            <person name="Daniel R."/>
        </authorList>
    </citation>
    <scope>NUCLEOTIDE SEQUENCE [LARGE SCALE GENOMIC DNA]</scope>
    <source>
        <strain evidence="7 8">LMG25392</strain>
    </source>
</reference>
<dbReference type="SUPFAM" id="SSF50494">
    <property type="entry name" value="Trypsin-like serine proteases"/>
    <property type="match status" value="1"/>
</dbReference>
<evidence type="ECO:0000256" key="3">
    <source>
        <dbReference type="ARBA" id="ARBA00022801"/>
    </source>
</evidence>
<dbReference type="EMBL" id="CP067134">
    <property type="protein sequence ID" value="WCR11943.1"/>
    <property type="molecule type" value="Genomic_DNA"/>
</dbReference>
<dbReference type="Proteomes" id="UP001218412">
    <property type="component" value="Chromosome"/>
</dbReference>
<gene>
    <name evidence="7" type="ORF">JHW45_06185</name>
</gene>
<evidence type="ECO:0000313" key="7">
    <source>
        <dbReference type="EMBL" id="WCR11943.1"/>
    </source>
</evidence>
<dbReference type="Pfam" id="PF13365">
    <property type="entry name" value="Trypsin_2"/>
    <property type="match status" value="1"/>
</dbReference>
<organism evidence="7 8">
    <name type="scientific">Paracoccus stylophorae</name>
    <dbReference type="NCBI Taxonomy" id="659350"/>
    <lineage>
        <taxon>Bacteria</taxon>
        <taxon>Pseudomonadati</taxon>
        <taxon>Pseudomonadota</taxon>
        <taxon>Alphaproteobacteria</taxon>
        <taxon>Rhodobacterales</taxon>
        <taxon>Paracoccaceae</taxon>
        <taxon>Paracoccus</taxon>
    </lineage>
</organism>
<dbReference type="InterPro" id="IPR000126">
    <property type="entry name" value="V8_ser_AS"/>
</dbReference>
<feature type="region of interest" description="Disordered" evidence="5">
    <location>
        <begin position="380"/>
        <end position="400"/>
    </location>
</feature>
<keyword evidence="4" id="KW-0720">Serine protease</keyword>
<dbReference type="PROSITE" id="PS00673">
    <property type="entry name" value="V8_SER"/>
    <property type="match status" value="1"/>
</dbReference>
<evidence type="ECO:0000313" key="8">
    <source>
        <dbReference type="Proteomes" id="UP001218412"/>
    </source>
</evidence>
<keyword evidence="1" id="KW-0645">Protease</keyword>
<name>A0ABY7SYJ9_9RHOB</name>
<evidence type="ECO:0000256" key="4">
    <source>
        <dbReference type="ARBA" id="ARBA00022825"/>
    </source>
</evidence>
<accession>A0ABY7SYJ9</accession>
<keyword evidence="2" id="KW-0732">Signal</keyword>
<dbReference type="Pfam" id="PF00112">
    <property type="entry name" value="Peptidase_C1"/>
    <property type="match status" value="1"/>
</dbReference>
<evidence type="ECO:0000259" key="6">
    <source>
        <dbReference type="Pfam" id="PF00112"/>
    </source>
</evidence>
<dbReference type="InterPro" id="IPR038765">
    <property type="entry name" value="Papain-like_cys_pep_sf"/>
</dbReference>
<dbReference type="RefSeq" id="WP_272860062.1">
    <property type="nucleotide sequence ID" value="NZ_CP067134.1"/>
</dbReference>
<dbReference type="InterPro" id="IPR043504">
    <property type="entry name" value="Peptidase_S1_PA_chymotrypsin"/>
</dbReference>
<protein>
    <submittedName>
        <fullName evidence="7">Trypsin-like peptidase domain-containing protein</fullName>
    </submittedName>
</protein>
<sequence length="933" mass="99012">MLMRGDRHSGGGLTRVGRIVRLMRPGIALTNRALPGPPPPLLPSGLREHMDALQQIAAAYSRSVGRIDVRQSDGAWMRVGTGWVVNAGGGGRNARILTAGHVLTYMLNSGRPVTRRLGRLAVGTGDGRALRQTRITFADRPDPAAQGIDIAAVIWPHGLWDAMLCELDRPLDLAPEKVPPLEIDPGRAQGRDDPVAVLGYPAAQGFVPPALVGAGGLASVFEGELGILRLCPGRCLNPDAMAGPGRPTTHQEAAARLMAHDASTLGGNSGSPIFNLLTRHVVALHTSGGQFFLGGPEHPDEANRGVPIPLLLAEARMREEIDDALPSGSRTPAERQPPAAWSPALADPDDEGVSPFIGTDPADLPPALLAAAVADRPDTRDRFYAPPMTAPRDAVLPGRDPRRRIHNQRSEPACVGFALAALIDVQRRATDPEAKPVSARMLYEMALAQDEWIEDGAGGTSLRAGIKGFFHSGVCGADVAPFVPGQQGWAFTRRAARDARNVTAGAYFRLRPQLADFQSAIQELGAVAVAAHIHAGWIRSDGKRIHSIRHSQERIGAHAFAVIGYDAAGFIVQNSWGPDWGGWGGRDGMAHWSYADWAENLIDAWIVRLAPSSPSAFGLTPASGAAAKDDGLPAATAALPRAPRHALLGHVIHAERDGIVEAGRLGLGLGALREAVGELNANELPECPQLAILHHDPFLGAEAISRIAAHMTPVFLKNGIFPLHIAYGVDEVATVAARMRAEAALVSERFGRLAVDGSAYLEHRAARLCGRILADFAAEADTAARPGGSLWQAGAALCIEAAKGRVLSLLSFGTGSIAAAAQIDEAMRRNDPKVTRFLQIAPVALPKYRNGYTHRIWPLGHDRQPGDLPPFACDWVDLVQTALGQKAFPLRAGSGDRTNTPGTLAACCSDPSLLNALLAEIRGRPPSPTRRFA</sequence>
<evidence type="ECO:0000256" key="1">
    <source>
        <dbReference type="ARBA" id="ARBA00022670"/>
    </source>
</evidence>
<evidence type="ECO:0000256" key="2">
    <source>
        <dbReference type="ARBA" id="ARBA00022729"/>
    </source>
</evidence>
<dbReference type="InterPro" id="IPR009003">
    <property type="entry name" value="Peptidase_S1_PA"/>
</dbReference>
<feature type="domain" description="Peptidase C1A papain C-terminal" evidence="6">
    <location>
        <begin position="406"/>
        <end position="582"/>
    </location>
</feature>
<dbReference type="Gene3D" id="2.40.10.10">
    <property type="entry name" value="Trypsin-like serine proteases"/>
    <property type="match status" value="1"/>
</dbReference>
<dbReference type="Gene3D" id="3.90.70.10">
    <property type="entry name" value="Cysteine proteinases"/>
    <property type="match status" value="1"/>
</dbReference>
<evidence type="ECO:0000256" key="5">
    <source>
        <dbReference type="SAM" id="MobiDB-lite"/>
    </source>
</evidence>
<keyword evidence="8" id="KW-1185">Reference proteome</keyword>